<dbReference type="EMBL" id="AP027142">
    <property type="protein sequence ID" value="BDV33809.1"/>
    <property type="molecule type" value="Genomic_DNA"/>
</dbReference>
<dbReference type="InterPro" id="IPR021109">
    <property type="entry name" value="Peptidase_aspartic_dom_sf"/>
</dbReference>
<accession>A0ABN6VDY5</accession>
<name>A0ABN6VDY5_9HYPH</name>
<dbReference type="InterPro" id="IPR011969">
    <property type="entry name" value="Clan_AA_Asp_peptidase_C"/>
</dbReference>
<evidence type="ECO:0000313" key="2">
    <source>
        <dbReference type="Proteomes" id="UP001317629"/>
    </source>
</evidence>
<dbReference type="CDD" id="cd05483">
    <property type="entry name" value="retropepsin_like_bacteria"/>
    <property type="match status" value="1"/>
</dbReference>
<keyword evidence="2" id="KW-1185">Reference proteome</keyword>
<dbReference type="NCBIfam" id="TIGR02281">
    <property type="entry name" value="clan_AA_DTGA"/>
    <property type="match status" value="1"/>
</dbReference>
<gene>
    <name evidence="1" type="ORF">SS37A_13380</name>
</gene>
<dbReference type="SUPFAM" id="SSF50630">
    <property type="entry name" value="Acid proteases"/>
    <property type="match status" value="1"/>
</dbReference>
<dbReference type="RefSeq" id="WP_281931333.1">
    <property type="nucleotide sequence ID" value="NZ_AP027142.1"/>
</dbReference>
<dbReference type="InterPro" id="IPR034122">
    <property type="entry name" value="Retropepsin-like_bacterial"/>
</dbReference>
<evidence type="ECO:0008006" key="3">
    <source>
        <dbReference type="Google" id="ProtNLM"/>
    </source>
</evidence>
<reference evidence="1 2" key="1">
    <citation type="journal article" date="2023" name="Int. J. Syst. Evol. Microbiol.">
        <title>Methylocystis iwaonis sp. nov., a type II methane-oxidizing bacterium from surface soil of a rice paddy field in Japan, and emended description of the genus Methylocystis (ex Whittenbury et al. 1970) Bowman et al. 1993.</title>
        <authorList>
            <person name="Kaise H."/>
            <person name="Sawadogo J.B."/>
            <person name="Alam M.S."/>
            <person name="Ueno C."/>
            <person name="Dianou D."/>
            <person name="Shinjo R."/>
            <person name="Asakawa S."/>
        </authorList>
    </citation>
    <scope>NUCLEOTIDE SEQUENCE [LARGE SCALE GENOMIC DNA]</scope>
    <source>
        <strain evidence="1 2">SS37A-Re</strain>
    </source>
</reference>
<evidence type="ECO:0000313" key="1">
    <source>
        <dbReference type="EMBL" id="BDV33809.1"/>
    </source>
</evidence>
<organism evidence="1 2">
    <name type="scientific">Methylocystis iwaonis</name>
    <dbReference type="NCBI Taxonomy" id="2885079"/>
    <lineage>
        <taxon>Bacteria</taxon>
        <taxon>Pseudomonadati</taxon>
        <taxon>Pseudomonadota</taxon>
        <taxon>Alphaproteobacteria</taxon>
        <taxon>Hyphomicrobiales</taxon>
        <taxon>Methylocystaceae</taxon>
        <taxon>Methylocystis</taxon>
    </lineage>
</organism>
<sequence length="180" mass="18707">MLGKQISFAVIAVVVSVIAAKELMRLAPRPDAAPQTAQIRPAAQPVAPVRAALPARMGETRISADQRGQFSTDAEINGARISGMLVDTGATLVALSYEDASAAGLFPAPADYKYQVNTANGVAHVARATLNDVRIGNIVVHNVEAVVGERGALSGSLLGMAFLSKLSRFSVESGALVLKQ</sequence>
<dbReference type="Gene3D" id="2.40.70.10">
    <property type="entry name" value="Acid Proteases"/>
    <property type="match status" value="1"/>
</dbReference>
<dbReference type="Pfam" id="PF13975">
    <property type="entry name" value="gag-asp_proteas"/>
    <property type="match status" value="1"/>
</dbReference>
<dbReference type="Proteomes" id="UP001317629">
    <property type="component" value="Chromosome"/>
</dbReference>
<protein>
    <recommendedName>
        <fullName evidence="3">TIGR02281 family clan AA aspartic protease</fullName>
    </recommendedName>
</protein>
<proteinExistence type="predicted"/>